<proteinExistence type="inferred from homology"/>
<evidence type="ECO:0000256" key="6">
    <source>
        <dbReference type="SAM" id="MobiDB-lite"/>
    </source>
</evidence>
<gene>
    <name evidence="5 7" type="primary">rpl32</name>
    <name evidence="20" type="ORF">BE221DRAFT_208400</name>
    <name evidence="21" type="ORF">BE221DRAFT_208460</name>
    <name evidence="7" type="ORF">OtCpg00070</name>
</gene>
<dbReference type="EMBL" id="KF285531">
    <property type="protein sequence ID" value="AGW31034.1"/>
    <property type="molecule type" value="Genomic_DNA"/>
</dbReference>
<dbReference type="EMBL" id="KF285522">
    <property type="protein sequence ID" value="AGW30483.1"/>
    <property type="molecule type" value="Genomic_DNA"/>
</dbReference>
<evidence type="ECO:0000313" key="18">
    <source>
        <dbReference type="EMBL" id="AGW31095.1"/>
    </source>
</evidence>
<dbReference type="InterPro" id="IPR044958">
    <property type="entry name" value="Ribosomal_bL32_plant/cyanobact"/>
</dbReference>
<dbReference type="GO" id="GO:0009507">
    <property type="term" value="C:chloroplast"/>
    <property type="evidence" value="ECO:0007669"/>
    <property type="project" value="UniProtKB-SubCell"/>
</dbReference>
<dbReference type="EMBL" id="KZ155820">
    <property type="protein sequence ID" value="OUS44445.1"/>
    <property type="molecule type" value="Genomic_DNA"/>
</dbReference>
<evidence type="ECO:0000256" key="3">
    <source>
        <dbReference type="ARBA" id="ARBA00023274"/>
    </source>
</evidence>
<geneLocation type="chloroplast" evidence="7"/>
<protein>
    <recommendedName>
        <fullName evidence="4 5">Large ribosomal subunit protein bL32c</fullName>
    </recommendedName>
</protein>
<reference evidence="20" key="2">
    <citation type="submission" date="2017-04" db="EMBL/GenBank/DDBJ databases">
        <title>Population genomics of picophytoplankton unveils novel chromosome hypervariability.</title>
        <authorList>
            <consortium name="DOE Joint Genome Institute"/>
            <person name="Blanc-Mathieu R."/>
            <person name="Krasovec M."/>
            <person name="Hebrard M."/>
            <person name="Yau S."/>
            <person name="Desgranges E."/>
            <person name="Martin J."/>
            <person name="Schackwitz W."/>
            <person name="Kuo A."/>
            <person name="Salin G."/>
            <person name="Donnadieu C."/>
            <person name="Desdevises Y."/>
            <person name="Sanchez-Ferandin S."/>
            <person name="Moreau H."/>
            <person name="Rivals E."/>
            <person name="Grigoriev I.V."/>
            <person name="Grimsley N."/>
            <person name="Eyre-Walker A."/>
            <person name="Piganeau G."/>
        </authorList>
    </citation>
    <scope>NUCLEOTIDE SEQUENCE [LARGE SCALE GENOMIC DNA]</scope>
    <source>
        <strain evidence="20">RCC 1115</strain>
    </source>
</reference>
<dbReference type="EMBL" id="KF285532">
    <property type="protein sequence ID" value="AGW31095.1"/>
    <property type="molecule type" value="Genomic_DNA"/>
</dbReference>
<dbReference type="EMBL" id="KF285525">
    <property type="protein sequence ID" value="AGW30666.1"/>
    <property type="molecule type" value="Genomic_DNA"/>
</dbReference>
<dbReference type="GO" id="GO:0003735">
    <property type="term" value="F:structural constituent of ribosome"/>
    <property type="evidence" value="ECO:0007669"/>
    <property type="project" value="InterPro"/>
</dbReference>
<evidence type="ECO:0000313" key="14">
    <source>
        <dbReference type="EMBL" id="AGW30851.1"/>
    </source>
</evidence>
<dbReference type="GO" id="GO:0015934">
    <property type="term" value="C:large ribosomal subunit"/>
    <property type="evidence" value="ECO:0007669"/>
    <property type="project" value="InterPro"/>
</dbReference>
<evidence type="ECO:0000256" key="2">
    <source>
        <dbReference type="ARBA" id="ARBA00022980"/>
    </source>
</evidence>
<dbReference type="Proteomes" id="UP000195557">
    <property type="component" value="Unassembled WGS sequence"/>
</dbReference>
<dbReference type="HAMAP" id="MF_00340">
    <property type="entry name" value="Ribosomal_bL32"/>
    <property type="match status" value="1"/>
</dbReference>
<keyword evidence="7" id="KW-0150">Chloroplast</keyword>
<dbReference type="EMBL" id="KZ155821">
    <property type="protein sequence ID" value="OUS44434.1"/>
    <property type="molecule type" value="Genomic_DNA"/>
</dbReference>
<evidence type="ECO:0000313" key="16">
    <source>
        <dbReference type="EMBL" id="AGW30973.1"/>
    </source>
</evidence>
<evidence type="ECO:0000256" key="1">
    <source>
        <dbReference type="ARBA" id="ARBA00008560"/>
    </source>
</evidence>
<dbReference type="PANTHER" id="PTHR36083">
    <property type="entry name" value="50S RIBOSOMAL PROTEIN L32, CHLOROPLASTIC"/>
    <property type="match status" value="1"/>
</dbReference>
<evidence type="ECO:0000256" key="5">
    <source>
        <dbReference type="HAMAP-Rule" id="MF_00340"/>
    </source>
</evidence>
<dbReference type="GO" id="GO:0006412">
    <property type="term" value="P:translation"/>
    <property type="evidence" value="ECO:0007669"/>
    <property type="project" value="UniProtKB-UniRule"/>
</dbReference>
<dbReference type="AlphaFoldDB" id="S5PS39"/>
<organism evidence="7">
    <name type="scientific">Ostreococcus tauri</name>
    <name type="common">Marine green alga</name>
    <dbReference type="NCBI Taxonomy" id="70448"/>
    <lineage>
        <taxon>Eukaryota</taxon>
        <taxon>Viridiplantae</taxon>
        <taxon>Chlorophyta</taxon>
        <taxon>Mamiellophyceae</taxon>
        <taxon>Mamiellales</taxon>
        <taxon>Bathycoccaceae</taxon>
        <taxon>Ostreococcus</taxon>
    </lineage>
</organism>
<dbReference type="EMBL" id="KF285530">
    <property type="protein sequence ID" value="AGW30973.1"/>
    <property type="molecule type" value="Genomic_DNA"/>
</dbReference>
<dbReference type="EMBL" id="KF285533">
    <property type="protein sequence ID" value="AGW31156.1"/>
    <property type="molecule type" value="Genomic_DNA"/>
</dbReference>
<dbReference type="PANTHER" id="PTHR36083:SF1">
    <property type="entry name" value="LARGE RIBOSOMAL SUBUNIT PROTEIN BL32C"/>
    <property type="match status" value="1"/>
</dbReference>
<feature type="region of interest" description="Disordered" evidence="6">
    <location>
        <begin position="49"/>
        <end position="72"/>
    </location>
</feature>
<evidence type="ECO:0000313" key="21">
    <source>
        <dbReference type="EMBL" id="OUS44445.1"/>
    </source>
</evidence>
<dbReference type="RefSeq" id="YP_717210.1">
    <property type="nucleotide sequence ID" value="NC_008289.1"/>
</dbReference>
<dbReference type="EMBL" id="KF285527">
    <property type="protein sequence ID" value="AGW30789.1"/>
    <property type="molecule type" value="Genomic_DNA"/>
</dbReference>
<evidence type="ECO:0000313" key="8">
    <source>
        <dbReference type="EMBL" id="AGW30483.1"/>
    </source>
</evidence>
<comment type="subcellular location">
    <subcellularLocation>
        <location evidence="5">Plastid</location>
        <location evidence="5">Chloroplast</location>
    </subcellularLocation>
</comment>
<evidence type="ECO:0000313" key="13">
    <source>
        <dbReference type="EMBL" id="AGW30789.1"/>
    </source>
</evidence>
<evidence type="ECO:0000313" key="10">
    <source>
        <dbReference type="EMBL" id="AGW30605.1"/>
    </source>
</evidence>
<evidence type="ECO:0000313" key="19">
    <source>
        <dbReference type="EMBL" id="AGW31156.1"/>
    </source>
</evidence>
<reference evidence="7" key="1">
    <citation type="journal article" date="2013" name="Genome Biol. Evol.">
        <title>Organellar Inheritance in the Green Lineage: Insights from Ostreococcus tauri.</title>
        <authorList>
            <person name="Blanc-Mathieu R."/>
            <person name="Sanchez-Ferandin S."/>
            <person name="Eyre-Walker A."/>
            <person name="Piganeau G."/>
        </authorList>
    </citation>
    <scope>NUCLEOTIDE SEQUENCE</scope>
    <source>
        <strain evidence="8">RCC1108</strain>
        <strain evidence="9">RCC1110</strain>
        <strain evidence="10">RCC1112</strain>
        <strain evidence="11">RCC1114</strain>
        <strain evidence="12">RCC1115</strain>
        <strain evidence="13">RCC1116</strain>
        <strain evidence="14">RCC1117</strain>
        <strain evidence="15">RCC1118</strain>
        <strain evidence="16">RCC1123</strain>
        <strain evidence="17">RCC1558</strain>
        <strain evidence="18">RCC1559</strain>
        <strain evidence="19">RCC1561</strain>
    </source>
</reference>
<evidence type="ECO:0000313" key="12">
    <source>
        <dbReference type="EMBL" id="AGW30727.1"/>
    </source>
</evidence>
<name>S5PS39_OSTTA</name>
<accession>S5PS39</accession>
<evidence type="ECO:0000256" key="4">
    <source>
        <dbReference type="ARBA" id="ARBA00035280"/>
    </source>
</evidence>
<sequence>MAVPKRRQSNAQSGMRAATWKRKALDAARNALSLGKSLTTRKSTGFYYPPAPVSENWDDEAKGFGKDLDAAE</sequence>
<dbReference type="EMBL" id="KF285523">
    <property type="protein sequence ID" value="AGW30544.1"/>
    <property type="molecule type" value="Genomic_DNA"/>
</dbReference>
<evidence type="ECO:0000313" key="20">
    <source>
        <dbReference type="EMBL" id="OUS44434.1"/>
    </source>
</evidence>
<dbReference type="EMBL" id="KF285528">
    <property type="protein sequence ID" value="AGW30851.1"/>
    <property type="molecule type" value="Genomic_DNA"/>
</dbReference>
<dbReference type="SMR" id="S5PS39"/>
<accession>A0A1Y5IBU4</accession>
<evidence type="ECO:0000313" key="9">
    <source>
        <dbReference type="EMBL" id="AGW30544.1"/>
    </source>
</evidence>
<keyword evidence="7" id="KW-0934">Plastid</keyword>
<dbReference type="GeneID" id="4238794"/>
<evidence type="ECO:0000313" key="17">
    <source>
        <dbReference type="EMBL" id="AGW31034.1"/>
    </source>
</evidence>
<evidence type="ECO:0000313" key="11">
    <source>
        <dbReference type="EMBL" id="AGW30666.1"/>
    </source>
</evidence>
<dbReference type="KEGG" id="ota:OstapCp07"/>
<dbReference type="InterPro" id="IPR002677">
    <property type="entry name" value="Ribosomal_bL32"/>
</dbReference>
<keyword evidence="3 5" id="KW-0687">Ribonucleoprotein</keyword>
<dbReference type="EMBL" id="KF285529">
    <property type="protein sequence ID" value="AGW30912.1"/>
    <property type="molecule type" value="Genomic_DNA"/>
</dbReference>
<keyword evidence="2 5" id="KW-0689">Ribosomal protein</keyword>
<dbReference type="EMBL" id="KF285526">
    <property type="protein sequence ID" value="AGW30727.1"/>
    <property type="molecule type" value="Genomic_DNA"/>
</dbReference>
<comment type="similarity">
    <text evidence="1 5">Belongs to the bacterial ribosomal protein bL32 family.</text>
</comment>
<feature type="compositionally biased region" description="Basic and acidic residues" evidence="6">
    <location>
        <begin position="59"/>
        <end position="72"/>
    </location>
</feature>
<accession>A0A454XPB5</accession>
<evidence type="ECO:0000313" key="15">
    <source>
        <dbReference type="EMBL" id="AGW30912.1"/>
    </source>
</evidence>
<evidence type="ECO:0000313" key="7">
    <source>
        <dbReference type="EMBL" id="AGR88181.1"/>
    </source>
</evidence>
<dbReference type="EMBL" id="KC990831">
    <property type="protein sequence ID" value="AGR88181.1"/>
    <property type="molecule type" value="Genomic_DNA"/>
</dbReference>
<dbReference type="Pfam" id="PF01783">
    <property type="entry name" value="Ribosomal_L32p"/>
    <property type="match status" value="1"/>
</dbReference>
<dbReference type="EMBL" id="KF285524">
    <property type="protein sequence ID" value="AGW30605.1"/>
    <property type="molecule type" value="Genomic_DNA"/>
</dbReference>